<organism evidence="11 12">
    <name type="scientific">Polarella glacialis</name>
    <name type="common">Dinoflagellate</name>
    <dbReference type="NCBI Taxonomy" id="89957"/>
    <lineage>
        <taxon>Eukaryota</taxon>
        <taxon>Sar</taxon>
        <taxon>Alveolata</taxon>
        <taxon>Dinophyceae</taxon>
        <taxon>Suessiales</taxon>
        <taxon>Suessiaceae</taxon>
        <taxon>Polarella</taxon>
    </lineage>
</organism>
<dbReference type="GO" id="GO:0005789">
    <property type="term" value="C:endoplasmic reticulum membrane"/>
    <property type="evidence" value="ECO:0007669"/>
    <property type="project" value="UniProtKB-SubCell"/>
</dbReference>
<evidence type="ECO:0000256" key="9">
    <source>
        <dbReference type="SAM" id="MobiDB-lite"/>
    </source>
</evidence>
<dbReference type="Pfam" id="PF09756">
    <property type="entry name" value="DDRGK"/>
    <property type="match status" value="1"/>
</dbReference>
<comment type="caution">
    <text evidence="11">The sequence shown here is derived from an EMBL/GenBank/DDBJ whole genome shotgun (WGS) entry which is preliminary data.</text>
</comment>
<evidence type="ECO:0000256" key="7">
    <source>
        <dbReference type="ARBA" id="ARBA00022989"/>
    </source>
</evidence>
<feature type="compositionally biased region" description="Basic and acidic residues" evidence="9">
    <location>
        <begin position="136"/>
        <end position="169"/>
    </location>
</feature>
<dbReference type="AlphaFoldDB" id="A0A813IUZ5"/>
<proteinExistence type="inferred from homology"/>
<feature type="transmembrane region" description="Helical" evidence="10">
    <location>
        <begin position="15"/>
        <end position="35"/>
    </location>
</feature>
<accession>A0A813IUZ5</accession>
<evidence type="ECO:0000256" key="5">
    <source>
        <dbReference type="ARBA" id="ARBA00022786"/>
    </source>
</evidence>
<keyword evidence="4 10" id="KW-0812">Transmembrane</keyword>
<dbReference type="InterPro" id="IPR036388">
    <property type="entry name" value="WH-like_DNA-bd_sf"/>
</dbReference>
<keyword evidence="6" id="KW-0256">Endoplasmic reticulum</keyword>
<evidence type="ECO:0000256" key="1">
    <source>
        <dbReference type="ARBA" id="ARBA00004389"/>
    </source>
</evidence>
<feature type="region of interest" description="Disordered" evidence="9">
    <location>
        <begin position="41"/>
        <end position="169"/>
    </location>
</feature>
<dbReference type="PANTHER" id="PTHR48176:SF1">
    <property type="entry name" value="DDRGK DOMAIN-CONTAINING PROTEIN 1"/>
    <property type="match status" value="1"/>
</dbReference>
<reference evidence="11" key="1">
    <citation type="submission" date="2021-02" db="EMBL/GenBank/DDBJ databases">
        <authorList>
            <person name="Dougan E. K."/>
            <person name="Rhodes N."/>
            <person name="Thang M."/>
            <person name="Chan C."/>
        </authorList>
    </citation>
    <scope>NUCLEOTIDE SEQUENCE</scope>
</reference>
<evidence type="ECO:0000256" key="4">
    <source>
        <dbReference type="ARBA" id="ARBA00022692"/>
    </source>
</evidence>
<dbReference type="Gene3D" id="1.10.10.10">
    <property type="entry name" value="Winged helix-like DNA-binding domain superfamily/Winged helix DNA-binding domain"/>
    <property type="match status" value="1"/>
</dbReference>
<evidence type="ECO:0000256" key="2">
    <source>
        <dbReference type="ARBA" id="ARBA00009829"/>
    </source>
</evidence>
<dbReference type="EMBL" id="CAJNNW010015672">
    <property type="protein sequence ID" value="CAE8657997.1"/>
    <property type="molecule type" value="Genomic_DNA"/>
</dbReference>
<dbReference type="FunFam" id="1.10.10.10:FF:000143">
    <property type="entry name" value="DDRGK domain-containing protein 1"/>
    <property type="match status" value="1"/>
</dbReference>
<dbReference type="InterPro" id="IPR019153">
    <property type="entry name" value="DDRGK_dom-contain"/>
</dbReference>
<feature type="compositionally biased region" description="Basic and acidic residues" evidence="9">
    <location>
        <begin position="43"/>
        <end position="52"/>
    </location>
</feature>
<keyword evidence="7 10" id="KW-1133">Transmembrane helix</keyword>
<gene>
    <name evidence="11" type="ORF">PGLA2088_LOCUS13179</name>
</gene>
<sequence>MAQAGDAPGGANGTLAAISIAVLLGILGVFAFFMLKANSASAEEEKKLKEQKQGGAGGQRKRGALDRMQRGATARSAAASGSGGAGAAEDEDEDDDDSAGGNAAREQKKQERRAQQVAAREAQQQQEAAKSQKQSKYGEKQKDKEAERLRLEEEEKKAREDKDKKEKEEFDKWKDMFAVEAEGQEEVSTGASAVEQFIDFVKVRKVVALEDLAAEFRMRTSAAIDRLEQLEKLGRLSGIFDDRGKYIYITAEEMAGVAQWLKTKGRINRADLVAACNRIIRLNPTEENKAMLEAEARSAADALEDDAAAESEQ</sequence>
<feature type="compositionally biased region" description="Low complexity" evidence="9">
    <location>
        <begin position="115"/>
        <end position="134"/>
    </location>
</feature>
<name>A0A813IUZ5_POLGL</name>
<evidence type="ECO:0000313" key="12">
    <source>
        <dbReference type="Proteomes" id="UP000626109"/>
    </source>
</evidence>
<dbReference type="SMART" id="SM01128">
    <property type="entry name" value="DDRGK"/>
    <property type="match status" value="1"/>
</dbReference>
<protein>
    <recommendedName>
        <fullName evidence="3">DDRGK domain-containing protein 1</fullName>
    </recommendedName>
</protein>
<evidence type="ECO:0000256" key="3">
    <source>
        <dbReference type="ARBA" id="ARBA00018218"/>
    </source>
</evidence>
<dbReference type="SUPFAM" id="SSF46785">
    <property type="entry name" value="Winged helix' DNA-binding domain"/>
    <property type="match status" value="1"/>
</dbReference>
<evidence type="ECO:0000313" key="11">
    <source>
        <dbReference type="EMBL" id="CAE8657997.1"/>
    </source>
</evidence>
<keyword evidence="5" id="KW-0833">Ubl conjugation pathway</keyword>
<comment type="similarity">
    <text evidence="2">Belongs to the DDRGK1 family.</text>
</comment>
<dbReference type="PANTHER" id="PTHR48176">
    <property type="entry name" value="DDRGK DOMAIN-CONTAINING PROTEIN 1"/>
    <property type="match status" value="1"/>
</dbReference>
<feature type="compositionally biased region" description="Basic and acidic residues" evidence="9">
    <location>
        <begin position="105"/>
        <end position="114"/>
    </location>
</feature>
<dbReference type="InterPro" id="IPR050899">
    <property type="entry name" value="DDRGK_domain-containing"/>
</dbReference>
<keyword evidence="8 10" id="KW-0472">Membrane</keyword>
<feature type="compositionally biased region" description="Low complexity" evidence="9">
    <location>
        <begin position="70"/>
        <end position="80"/>
    </location>
</feature>
<evidence type="ECO:0000256" key="10">
    <source>
        <dbReference type="SAM" id="Phobius"/>
    </source>
</evidence>
<comment type="subcellular location">
    <subcellularLocation>
        <location evidence="1">Endoplasmic reticulum membrane</location>
        <topology evidence="1">Single-pass membrane protein</topology>
    </subcellularLocation>
</comment>
<dbReference type="Proteomes" id="UP000626109">
    <property type="component" value="Unassembled WGS sequence"/>
</dbReference>
<evidence type="ECO:0000256" key="6">
    <source>
        <dbReference type="ARBA" id="ARBA00022824"/>
    </source>
</evidence>
<evidence type="ECO:0000256" key="8">
    <source>
        <dbReference type="ARBA" id="ARBA00023136"/>
    </source>
</evidence>
<dbReference type="GO" id="GO:0044389">
    <property type="term" value="F:ubiquitin-like protein ligase binding"/>
    <property type="evidence" value="ECO:0007669"/>
    <property type="project" value="TreeGrafter"/>
</dbReference>
<dbReference type="InterPro" id="IPR036390">
    <property type="entry name" value="WH_DNA-bd_sf"/>
</dbReference>
<feature type="compositionally biased region" description="Acidic residues" evidence="9">
    <location>
        <begin position="88"/>
        <end position="98"/>
    </location>
</feature>